<dbReference type="Gene3D" id="3.40.50.1820">
    <property type="entry name" value="alpha/beta hydrolase"/>
    <property type="match status" value="1"/>
</dbReference>
<evidence type="ECO:0000259" key="2">
    <source>
        <dbReference type="Pfam" id="PF00326"/>
    </source>
</evidence>
<dbReference type="InterPro" id="IPR011042">
    <property type="entry name" value="6-blade_b-propeller_TolB-like"/>
</dbReference>
<keyword evidence="1" id="KW-0378">Hydrolase</keyword>
<dbReference type="InterPro" id="IPR029058">
    <property type="entry name" value="AB_hydrolase_fold"/>
</dbReference>
<organism evidence="3 4">
    <name type="scientific">Alicyclobacillus fodiniaquatilis</name>
    <dbReference type="NCBI Taxonomy" id="1661150"/>
    <lineage>
        <taxon>Bacteria</taxon>
        <taxon>Bacillati</taxon>
        <taxon>Bacillota</taxon>
        <taxon>Bacilli</taxon>
        <taxon>Bacillales</taxon>
        <taxon>Alicyclobacillaceae</taxon>
        <taxon>Alicyclobacillus</taxon>
    </lineage>
</organism>
<proteinExistence type="predicted"/>
<evidence type="ECO:0000256" key="1">
    <source>
        <dbReference type="ARBA" id="ARBA00022801"/>
    </source>
</evidence>
<evidence type="ECO:0000313" key="3">
    <source>
        <dbReference type="EMBL" id="MFD1673869.1"/>
    </source>
</evidence>
<dbReference type="RefSeq" id="WP_377941438.1">
    <property type="nucleotide sequence ID" value="NZ_JBHUCX010000013.1"/>
</dbReference>
<dbReference type="SUPFAM" id="SSF53474">
    <property type="entry name" value="alpha/beta-Hydrolases"/>
    <property type="match status" value="1"/>
</dbReference>
<dbReference type="PANTHER" id="PTHR42776:SF27">
    <property type="entry name" value="DIPEPTIDYL PEPTIDASE FAMILY MEMBER 6"/>
    <property type="match status" value="1"/>
</dbReference>
<dbReference type="Proteomes" id="UP001597079">
    <property type="component" value="Unassembled WGS sequence"/>
</dbReference>
<dbReference type="EMBL" id="JBHUCX010000013">
    <property type="protein sequence ID" value="MFD1673869.1"/>
    <property type="molecule type" value="Genomic_DNA"/>
</dbReference>
<sequence>MGNFDVHHKSGRMAALIRLPDGDACVRIYNLRTKEVIGEIDPWFLPQGPLFSPDGAQLTFFGNDGKLYVFDIERQAVEQVIDDPGLDASFGVWSPSGDALAFSAFQPADKHHPPDIYTLDLPSGKVIQLTNSQAVDRFPQWSPSGRHIAFHRQHLHVQGVPKSIQVMDVVSGEMEEFMPSEGMSYDFARGCWSTDVSCLLAMEQKADVHRLQLIHVQHKQAREIAAGSDLLGATFFPDGRQILIVRQGQFEILSFPDLHCKHLIQLPKGTQILQGFRGPNVVPDDDGIGFATTDATIYRWTAHEGLRSLIHIDDCQLSKPEFEYEQYTYLAPDGRSIPAHRLIPPHPKDLAIVYVVGGPRDEISLNDRVLLRLVKEGYEVICPAYRGCRGYGVEHEDAHIGEYGRVDVADVIACGNDWRRRTGGQRPVAVMGFSYGGFLTLLSLAQADANWACGISLWGATTIENMGLHVPRAYPDDPIEREIAQVERSPIQQASKVHAPLLILHGGCDTTSTNEDVELIQARVEAAGMPCKLVIYADDGHGLMRHRREMFAEILSYLEQYAG</sequence>
<dbReference type="Gene3D" id="2.120.10.30">
    <property type="entry name" value="TolB, C-terminal domain"/>
    <property type="match status" value="1"/>
</dbReference>
<feature type="domain" description="Peptidase S9 prolyl oligopeptidase catalytic" evidence="2">
    <location>
        <begin position="373"/>
        <end position="562"/>
    </location>
</feature>
<comment type="caution">
    <text evidence="3">The sequence shown here is derived from an EMBL/GenBank/DDBJ whole genome shotgun (WGS) entry which is preliminary data.</text>
</comment>
<dbReference type="SUPFAM" id="SSF82171">
    <property type="entry name" value="DPP6 N-terminal domain-like"/>
    <property type="match status" value="1"/>
</dbReference>
<dbReference type="PANTHER" id="PTHR42776">
    <property type="entry name" value="SERINE PEPTIDASE S9 FAMILY MEMBER"/>
    <property type="match status" value="1"/>
</dbReference>
<name>A0ABW4JDT9_9BACL</name>
<gene>
    <name evidence="3" type="ORF">ACFSB2_03990</name>
</gene>
<keyword evidence="4" id="KW-1185">Reference proteome</keyword>
<dbReference type="Pfam" id="PF00326">
    <property type="entry name" value="Peptidase_S9"/>
    <property type="match status" value="1"/>
</dbReference>
<evidence type="ECO:0000313" key="4">
    <source>
        <dbReference type="Proteomes" id="UP001597079"/>
    </source>
</evidence>
<reference evidence="4" key="1">
    <citation type="journal article" date="2019" name="Int. J. Syst. Evol. Microbiol.">
        <title>The Global Catalogue of Microorganisms (GCM) 10K type strain sequencing project: providing services to taxonomists for standard genome sequencing and annotation.</title>
        <authorList>
            <consortium name="The Broad Institute Genomics Platform"/>
            <consortium name="The Broad Institute Genome Sequencing Center for Infectious Disease"/>
            <person name="Wu L."/>
            <person name="Ma J."/>
        </authorList>
    </citation>
    <scope>NUCLEOTIDE SEQUENCE [LARGE SCALE GENOMIC DNA]</scope>
    <source>
        <strain evidence="4">CGMCC 1.12286</strain>
    </source>
</reference>
<protein>
    <submittedName>
        <fullName evidence="3">S9 family peptidase</fullName>
    </submittedName>
</protein>
<dbReference type="InterPro" id="IPR001375">
    <property type="entry name" value="Peptidase_S9_cat"/>
</dbReference>
<accession>A0ABW4JDT9</accession>